<evidence type="ECO:0000313" key="2">
    <source>
        <dbReference type="Proteomes" id="UP000594263"/>
    </source>
</evidence>
<proteinExistence type="predicted"/>
<dbReference type="AlphaFoldDB" id="A0A7N1A9K1"/>
<dbReference type="Gramene" id="Kaladp0967s0023.1.v1.1">
    <property type="protein sequence ID" value="Kaladp0967s0023.1.v1.1.CDS.1"/>
    <property type="gene ID" value="Kaladp0967s0023.v1.1"/>
</dbReference>
<evidence type="ECO:0000313" key="1">
    <source>
        <dbReference type="EnsemblPlants" id="Kaladp0967s0023.1.v1.1.CDS.1"/>
    </source>
</evidence>
<keyword evidence="2" id="KW-1185">Reference proteome</keyword>
<dbReference type="EnsemblPlants" id="Kaladp0967s0023.1.v1.1">
    <property type="protein sequence ID" value="Kaladp0967s0023.1.v1.1.CDS.1"/>
    <property type="gene ID" value="Kaladp0967s0023.v1.1"/>
</dbReference>
<organism evidence="1 2">
    <name type="scientific">Kalanchoe fedtschenkoi</name>
    <name type="common">Lavender scallops</name>
    <name type="synonym">South American air plant</name>
    <dbReference type="NCBI Taxonomy" id="63787"/>
    <lineage>
        <taxon>Eukaryota</taxon>
        <taxon>Viridiplantae</taxon>
        <taxon>Streptophyta</taxon>
        <taxon>Embryophyta</taxon>
        <taxon>Tracheophyta</taxon>
        <taxon>Spermatophyta</taxon>
        <taxon>Magnoliopsida</taxon>
        <taxon>eudicotyledons</taxon>
        <taxon>Gunneridae</taxon>
        <taxon>Pentapetalae</taxon>
        <taxon>Saxifragales</taxon>
        <taxon>Crassulaceae</taxon>
        <taxon>Kalanchoe</taxon>
    </lineage>
</organism>
<name>A0A7N1A9K1_KALFE</name>
<accession>A0A7N1A9K1</accession>
<dbReference type="Proteomes" id="UP000594263">
    <property type="component" value="Unplaced"/>
</dbReference>
<reference evidence="1" key="1">
    <citation type="submission" date="2021-01" db="UniProtKB">
        <authorList>
            <consortium name="EnsemblPlants"/>
        </authorList>
    </citation>
    <scope>IDENTIFICATION</scope>
</reference>
<protein>
    <submittedName>
        <fullName evidence="1">Uncharacterized protein</fullName>
    </submittedName>
</protein>
<sequence>MDDHEGPWPRFTTSIALRRGVSLRSAQVVESTS</sequence>